<dbReference type="PROSITE" id="PS50158">
    <property type="entry name" value="ZF_CCHC"/>
    <property type="match status" value="1"/>
</dbReference>
<feature type="domain" description="CCHC-type" evidence="7">
    <location>
        <begin position="187"/>
        <end position="201"/>
    </location>
</feature>
<evidence type="ECO:0000313" key="8">
    <source>
        <dbReference type="EnsemblMetazoa" id="SMAR002123-PA"/>
    </source>
</evidence>
<dbReference type="GO" id="GO:0003676">
    <property type="term" value="F:nucleic acid binding"/>
    <property type="evidence" value="ECO:0007669"/>
    <property type="project" value="InterPro"/>
</dbReference>
<evidence type="ECO:0000256" key="4">
    <source>
        <dbReference type="ARBA" id="ARBA00022759"/>
    </source>
</evidence>
<keyword evidence="3" id="KW-0540">Nuclease</keyword>
<evidence type="ECO:0000256" key="2">
    <source>
        <dbReference type="ARBA" id="ARBA00022695"/>
    </source>
</evidence>
<dbReference type="OMA" id="AKTCNFK"/>
<dbReference type="HOGENOM" id="CLU_035540_0_0_1"/>
<keyword evidence="6" id="KW-0732">Signal</keyword>
<feature type="signal peptide" evidence="6">
    <location>
        <begin position="1"/>
        <end position="23"/>
    </location>
</feature>
<dbReference type="EMBL" id="JH431014">
    <property type="status" value="NOT_ANNOTATED_CDS"/>
    <property type="molecule type" value="Genomic_DNA"/>
</dbReference>
<organism evidence="8 9">
    <name type="scientific">Strigamia maritima</name>
    <name type="common">European centipede</name>
    <name type="synonym">Geophilus maritimus</name>
    <dbReference type="NCBI Taxonomy" id="126957"/>
    <lineage>
        <taxon>Eukaryota</taxon>
        <taxon>Metazoa</taxon>
        <taxon>Ecdysozoa</taxon>
        <taxon>Arthropoda</taxon>
        <taxon>Myriapoda</taxon>
        <taxon>Chilopoda</taxon>
        <taxon>Pleurostigmophora</taxon>
        <taxon>Geophilomorpha</taxon>
        <taxon>Linotaeniidae</taxon>
        <taxon>Strigamia</taxon>
    </lineage>
</organism>
<dbReference type="GO" id="GO:0016779">
    <property type="term" value="F:nucleotidyltransferase activity"/>
    <property type="evidence" value="ECO:0007669"/>
    <property type="project" value="UniProtKB-KW"/>
</dbReference>
<name>T1IMC2_STRMM</name>
<accession>T1IMC2</accession>
<dbReference type="InterPro" id="IPR001878">
    <property type="entry name" value="Znf_CCHC"/>
</dbReference>
<protein>
    <recommendedName>
        <fullName evidence="7">CCHC-type domain-containing protein</fullName>
    </recommendedName>
</protein>
<dbReference type="InterPro" id="IPR050951">
    <property type="entry name" value="Retrovirus_Pol_polyprotein"/>
</dbReference>
<reference evidence="9" key="1">
    <citation type="submission" date="2011-05" db="EMBL/GenBank/DDBJ databases">
        <authorList>
            <person name="Richards S.R."/>
            <person name="Qu J."/>
            <person name="Jiang H."/>
            <person name="Jhangiani S.N."/>
            <person name="Agravi P."/>
            <person name="Goodspeed R."/>
            <person name="Gross S."/>
            <person name="Mandapat C."/>
            <person name="Jackson L."/>
            <person name="Mathew T."/>
            <person name="Pu L."/>
            <person name="Thornton R."/>
            <person name="Saada N."/>
            <person name="Wilczek-Boney K.B."/>
            <person name="Lee S."/>
            <person name="Kovar C."/>
            <person name="Wu Y."/>
            <person name="Scherer S.E."/>
            <person name="Worley K.C."/>
            <person name="Muzny D.M."/>
            <person name="Gibbs R."/>
        </authorList>
    </citation>
    <scope>NUCLEOTIDE SEQUENCE</scope>
    <source>
        <strain evidence="9">Brora</strain>
    </source>
</reference>
<dbReference type="CDD" id="cd00303">
    <property type="entry name" value="retropepsin_like"/>
    <property type="match status" value="1"/>
</dbReference>
<keyword evidence="4" id="KW-0378">Hydrolase</keyword>
<feature type="chain" id="PRO_5004589895" description="CCHC-type domain-containing protein" evidence="6">
    <location>
        <begin position="24"/>
        <end position="318"/>
    </location>
</feature>
<keyword evidence="1" id="KW-0808">Transferase</keyword>
<dbReference type="GO" id="GO:0008270">
    <property type="term" value="F:zinc ion binding"/>
    <property type="evidence" value="ECO:0007669"/>
    <property type="project" value="UniProtKB-KW"/>
</dbReference>
<dbReference type="SUPFAM" id="SSF50630">
    <property type="entry name" value="Acid proteases"/>
    <property type="match status" value="1"/>
</dbReference>
<dbReference type="AlphaFoldDB" id="T1IMC2"/>
<dbReference type="InterPro" id="IPR021109">
    <property type="entry name" value="Peptidase_aspartic_dom_sf"/>
</dbReference>
<evidence type="ECO:0000256" key="6">
    <source>
        <dbReference type="SAM" id="SignalP"/>
    </source>
</evidence>
<dbReference type="EnsemblMetazoa" id="SMAR002123-RA">
    <property type="protein sequence ID" value="SMAR002123-PA"/>
    <property type="gene ID" value="SMAR002123"/>
</dbReference>
<keyword evidence="9" id="KW-1185">Reference proteome</keyword>
<dbReference type="PANTHER" id="PTHR37984">
    <property type="entry name" value="PROTEIN CBG26694"/>
    <property type="match status" value="1"/>
</dbReference>
<dbReference type="eggNOG" id="KOG0017">
    <property type="taxonomic scope" value="Eukaryota"/>
</dbReference>
<keyword evidence="5" id="KW-0863">Zinc-finger</keyword>
<reference evidence="8" key="2">
    <citation type="submission" date="2015-02" db="UniProtKB">
        <authorList>
            <consortium name="EnsemblMetazoa"/>
        </authorList>
    </citation>
    <scope>IDENTIFICATION</scope>
</reference>
<keyword evidence="5" id="KW-0479">Metal-binding</keyword>
<dbReference type="SMART" id="SM00343">
    <property type="entry name" value="ZnF_C2HC"/>
    <property type="match status" value="2"/>
</dbReference>
<dbReference type="GO" id="GO:0004519">
    <property type="term" value="F:endonuclease activity"/>
    <property type="evidence" value="ECO:0007669"/>
    <property type="project" value="UniProtKB-KW"/>
</dbReference>
<proteinExistence type="predicted"/>
<dbReference type="Gene3D" id="2.40.70.10">
    <property type="entry name" value="Acid Proteases"/>
    <property type="match status" value="1"/>
</dbReference>
<dbReference type="PANTHER" id="PTHR37984:SF5">
    <property type="entry name" value="PROTEIN NYNRIN-LIKE"/>
    <property type="match status" value="1"/>
</dbReference>
<keyword evidence="5" id="KW-0862">Zinc</keyword>
<evidence type="ECO:0000256" key="1">
    <source>
        <dbReference type="ARBA" id="ARBA00022679"/>
    </source>
</evidence>
<dbReference type="Proteomes" id="UP000014500">
    <property type="component" value="Unassembled WGS sequence"/>
</dbReference>
<evidence type="ECO:0000256" key="5">
    <source>
        <dbReference type="PROSITE-ProRule" id="PRU00047"/>
    </source>
</evidence>
<keyword evidence="2" id="KW-0548">Nucleotidyltransferase</keyword>
<evidence type="ECO:0000256" key="3">
    <source>
        <dbReference type="ARBA" id="ARBA00022722"/>
    </source>
</evidence>
<sequence length="318" mass="36105">MNSLSSLCLIIVTTFTFTGKEDANKFEDVEAKFEAHFHPRNTEVIDSYKFQARNQVPGETLEQFITDLKNMVKRCNYGDQTDRMVRNKIVFGVSDTRLKERLLREQALTLVLAVTLCNAAETTSNNLLIMQNKTEEKLEINALKSRFRSHHDKSAEKNEPKERKQFDCTKCGTKHLGGQCPAFGCTCLNCGKPNHYAKLCRTKPNKIQQIYEEDASQLVESNEAKSLFLGAVQQKGHTRKLVTVEINGQSITMKADTGADVNVLSLKTVMKLGLMAATTKEGPDLYGVSDEKIEHLRRVRIKCFYKQKPHHYSERKPV</sequence>
<evidence type="ECO:0000259" key="7">
    <source>
        <dbReference type="PROSITE" id="PS50158"/>
    </source>
</evidence>
<keyword evidence="4" id="KW-0255">Endonuclease</keyword>
<dbReference type="STRING" id="126957.T1IMC2"/>
<dbReference type="Pfam" id="PF13650">
    <property type="entry name" value="Asp_protease_2"/>
    <property type="match status" value="1"/>
</dbReference>
<evidence type="ECO:0000313" key="9">
    <source>
        <dbReference type="Proteomes" id="UP000014500"/>
    </source>
</evidence>
<dbReference type="PhylomeDB" id="T1IMC2"/>